<dbReference type="PROSITE" id="PS50213">
    <property type="entry name" value="FAS1"/>
    <property type="match status" value="1"/>
</dbReference>
<dbReference type="PROSITE" id="PS51257">
    <property type="entry name" value="PROKAR_LIPOPROTEIN"/>
    <property type="match status" value="1"/>
</dbReference>
<dbReference type="InterPro" id="IPR000782">
    <property type="entry name" value="FAS1_domain"/>
</dbReference>
<keyword evidence="3" id="KW-1185">Reference proteome</keyword>
<proteinExistence type="predicted"/>
<feature type="domain" description="FAS1" evidence="1">
    <location>
        <begin position="62"/>
        <end position="207"/>
    </location>
</feature>
<dbReference type="SUPFAM" id="SSF82153">
    <property type="entry name" value="FAS1 domain"/>
    <property type="match status" value="1"/>
</dbReference>
<reference evidence="3" key="1">
    <citation type="journal article" date="2019" name="Int. J. Syst. Evol. Microbiol.">
        <title>The Global Catalogue of Microorganisms (GCM) 10K type strain sequencing project: providing services to taxonomists for standard genome sequencing and annotation.</title>
        <authorList>
            <consortium name="The Broad Institute Genomics Platform"/>
            <consortium name="The Broad Institute Genome Sequencing Center for Infectious Disease"/>
            <person name="Wu L."/>
            <person name="Ma J."/>
        </authorList>
    </citation>
    <scope>NUCLEOTIDE SEQUENCE [LARGE SCALE GENOMIC DNA]</scope>
    <source>
        <strain evidence="3">CCUG 60898</strain>
    </source>
</reference>
<dbReference type="Proteomes" id="UP001597100">
    <property type="component" value="Unassembled WGS sequence"/>
</dbReference>
<dbReference type="RefSeq" id="WP_380738630.1">
    <property type="nucleotide sequence ID" value="NZ_JBHTJP010000034.1"/>
</dbReference>
<name>A0ABW3IGC0_9FLAO</name>
<dbReference type="EMBL" id="JBHTJP010000034">
    <property type="protein sequence ID" value="MFD0976855.1"/>
    <property type="molecule type" value="Genomic_DNA"/>
</dbReference>
<dbReference type="SMART" id="SM00554">
    <property type="entry name" value="FAS1"/>
    <property type="match status" value="1"/>
</dbReference>
<organism evidence="2 3">
    <name type="scientific">Salinimicrobium gaetbulicola</name>
    <dbReference type="NCBI Taxonomy" id="999702"/>
    <lineage>
        <taxon>Bacteria</taxon>
        <taxon>Pseudomonadati</taxon>
        <taxon>Bacteroidota</taxon>
        <taxon>Flavobacteriia</taxon>
        <taxon>Flavobacteriales</taxon>
        <taxon>Flavobacteriaceae</taxon>
        <taxon>Salinimicrobium</taxon>
    </lineage>
</organism>
<evidence type="ECO:0000259" key="1">
    <source>
        <dbReference type="PROSITE" id="PS50213"/>
    </source>
</evidence>
<comment type="caution">
    <text evidence="2">The sequence shown here is derived from an EMBL/GenBank/DDBJ whole genome shotgun (WGS) entry which is preliminary data.</text>
</comment>
<dbReference type="Gene3D" id="2.30.180.10">
    <property type="entry name" value="FAS1 domain"/>
    <property type="match status" value="1"/>
</dbReference>
<accession>A0ABW3IGC0</accession>
<dbReference type="Pfam" id="PF02469">
    <property type="entry name" value="Fasciclin"/>
    <property type="match status" value="1"/>
</dbReference>
<evidence type="ECO:0000313" key="2">
    <source>
        <dbReference type="EMBL" id="MFD0976855.1"/>
    </source>
</evidence>
<protein>
    <submittedName>
        <fullName evidence="2">Fasciclin domain-containing protein</fullName>
    </submittedName>
</protein>
<dbReference type="PANTHER" id="PTHR10900">
    <property type="entry name" value="PERIOSTIN-RELATED"/>
    <property type="match status" value="1"/>
</dbReference>
<sequence>MKTYVAKLHGVQTMIHLLLVGFLSLLLISCEEENVNSDQESDFLALKAEKPDKSNAAPAPGDYTITELALGDDRFSELVSALLYVDQELDAGLVDLFNSEDDDFTVFAPNNEAFGRLYETLGVDDITDLDPQLVANVLYYHVTNGRRAANSVVPPNSNNTKSIQTLLGEKFMVNSDGQIIAIGNTAGILDANISASNGIIHEISEVLLPITL</sequence>
<dbReference type="InterPro" id="IPR036378">
    <property type="entry name" value="FAS1_dom_sf"/>
</dbReference>
<gene>
    <name evidence="2" type="ORF">ACFQ1G_08635</name>
</gene>
<dbReference type="PANTHER" id="PTHR10900:SF77">
    <property type="entry name" value="FI19380P1"/>
    <property type="match status" value="1"/>
</dbReference>
<dbReference type="InterPro" id="IPR050904">
    <property type="entry name" value="Adhesion/Biosynth-related"/>
</dbReference>
<evidence type="ECO:0000313" key="3">
    <source>
        <dbReference type="Proteomes" id="UP001597100"/>
    </source>
</evidence>